<feature type="chain" id="PRO_5012937424" description="Right handed beta helix domain-containing protein" evidence="2">
    <location>
        <begin position="21"/>
        <end position="580"/>
    </location>
</feature>
<dbReference type="Pfam" id="PF13229">
    <property type="entry name" value="Beta_helix"/>
    <property type="match status" value="1"/>
</dbReference>
<dbReference type="InterPro" id="IPR011050">
    <property type="entry name" value="Pectin_lyase_fold/virulence"/>
</dbReference>
<proteinExistence type="predicted"/>
<dbReference type="RefSeq" id="XP_021870528.1">
    <property type="nucleotide sequence ID" value="XM_022013939.1"/>
</dbReference>
<dbReference type="GeneID" id="33555747"/>
<feature type="domain" description="Right handed beta helix" evidence="3">
    <location>
        <begin position="126"/>
        <end position="274"/>
    </location>
</feature>
<feature type="signal peptide" evidence="2">
    <location>
        <begin position="1"/>
        <end position="20"/>
    </location>
</feature>
<name>A0A1Y1UFW6_9TREE</name>
<dbReference type="SUPFAM" id="SSF51126">
    <property type="entry name" value="Pectin lyase-like"/>
    <property type="match status" value="1"/>
</dbReference>
<comment type="caution">
    <text evidence="4">The sequence shown here is derived from an EMBL/GenBank/DDBJ whole genome shotgun (WGS) entry which is preliminary data.</text>
</comment>
<keyword evidence="1" id="KW-1133">Transmembrane helix</keyword>
<evidence type="ECO:0000256" key="1">
    <source>
        <dbReference type="SAM" id="Phobius"/>
    </source>
</evidence>
<dbReference type="OrthoDB" id="2587928at2759"/>
<dbReference type="AlphaFoldDB" id="A0A1Y1UFW6"/>
<protein>
    <recommendedName>
        <fullName evidence="3">Right handed beta helix domain-containing protein</fullName>
    </recommendedName>
</protein>
<dbReference type="InterPro" id="IPR039448">
    <property type="entry name" value="Beta_helix"/>
</dbReference>
<keyword evidence="2" id="KW-0732">Signal</keyword>
<evidence type="ECO:0000256" key="2">
    <source>
        <dbReference type="SAM" id="SignalP"/>
    </source>
</evidence>
<keyword evidence="5" id="KW-1185">Reference proteome</keyword>
<accession>A0A1Y1UFW6</accession>
<evidence type="ECO:0000313" key="5">
    <source>
        <dbReference type="Proteomes" id="UP000193218"/>
    </source>
</evidence>
<sequence length="580" mass="63914">MRIRTLVWALALVLPTAVVADCLRFADANTINQAFIDGGAGKQVFLCPSRIYRLREPIIFTAADQELATQGYPTGSERAILEVADDFATAIQGDCRRCARTKIKSVIVDGGRKALGRIPPHRESTGLVVIGGNEGQAIQHCSLRDPRGYTAIHVREGDNVDCKNALIENNEIGPVGEEYRPDIDGPDPEIAPLGRPLADGLCIACKNSIVRDNTFIDNTDAAIVVYCSPGSLIHANMIIARSMSAMAGILMVDATPFDGNYKLTTVKGNIIDAQGKIIRVGIGAGPPVLSDDTETYLTGGRVLANGFRGPYMGFGIAAAGLDDWMIKDNWDEATHIGNRSARCFDDPVNPDPIAFVRHPNVKNSELQREFVEEAFEYVVCIEAEHEASSSPIPVFEENPVEETPTTYSTGSEPMDEILEHSQQRMLDAIDALGRRVDILAEAHHPIEDDSPVVVAPLVTETLGDFQNRIDQLENRQHAMLDSATEMRKAIRAWNQQLSNMNEWEYEVLLDVSHKLGIFLRESEKTETDAQVNHAILSRATPGALSAHWNWSWTLVLTAAAVTTLLGYWRLSRRRHRTKMQ</sequence>
<dbReference type="Proteomes" id="UP000193218">
    <property type="component" value="Unassembled WGS sequence"/>
</dbReference>
<evidence type="ECO:0000259" key="3">
    <source>
        <dbReference type="Pfam" id="PF13229"/>
    </source>
</evidence>
<dbReference type="InterPro" id="IPR012334">
    <property type="entry name" value="Pectin_lyas_fold"/>
</dbReference>
<dbReference type="InParanoid" id="A0A1Y1UFW6"/>
<dbReference type="Gene3D" id="2.160.20.10">
    <property type="entry name" value="Single-stranded right-handed beta-helix, Pectin lyase-like"/>
    <property type="match status" value="1"/>
</dbReference>
<keyword evidence="1" id="KW-0472">Membrane</keyword>
<gene>
    <name evidence="4" type="ORF">BD324DRAFT_602175</name>
</gene>
<evidence type="ECO:0000313" key="4">
    <source>
        <dbReference type="EMBL" id="ORX36427.1"/>
    </source>
</evidence>
<reference evidence="4 5" key="1">
    <citation type="submission" date="2017-03" db="EMBL/GenBank/DDBJ databases">
        <title>Widespread Adenine N6-methylation of Active Genes in Fungi.</title>
        <authorList>
            <consortium name="DOE Joint Genome Institute"/>
            <person name="Mondo S.J."/>
            <person name="Dannebaum R.O."/>
            <person name="Kuo R.C."/>
            <person name="Louie K.B."/>
            <person name="Bewick A.J."/>
            <person name="Labutti K."/>
            <person name="Haridas S."/>
            <person name="Kuo A."/>
            <person name="Salamov A."/>
            <person name="Ahrendt S.R."/>
            <person name="Lau R."/>
            <person name="Bowen B.P."/>
            <person name="Lipzen A."/>
            <person name="Sullivan W."/>
            <person name="Andreopoulos W.B."/>
            <person name="Clum A."/>
            <person name="Lindquist E."/>
            <person name="Daum C."/>
            <person name="Northen T.R."/>
            <person name="Ramamoorthy G."/>
            <person name="Schmitz R.J."/>
            <person name="Gryganskyi A."/>
            <person name="Culley D."/>
            <person name="Magnuson J."/>
            <person name="James T.Y."/>
            <person name="O'Malley M.A."/>
            <person name="Stajich J.E."/>
            <person name="Spatafora J.W."/>
            <person name="Visel A."/>
            <person name="Grigoriev I.V."/>
        </authorList>
    </citation>
    <scope>NUCLEOTIDE SEQUENCE [LARGE SCALE GENOMIC DNA]</scope>
    <source>
        <strain evidence="4 5">NRRL Y-17943</strain>
    </source>
</reference>
<keyword evidence="1" id="KW-0812">Transmembrane</keyword>
<organism evidence="4 5">
    <name type="scientific">Kockovaella imperatae</name>
    <dbReference type="NCBI Taxonomy" id="4999"/>
    <lineage>
        <taxon>Eukaryota</taxon>
        <taxon>Fungi</taxon>
        <taxon>Dikarya</taxon>
        <taxon>Basidiomycota</taxon>
        <taxon>Agaricomycotina</taxon>
        <taxon>Tremellomycetes</taxon>
        <taxon>Tremellales</taxon>
        <taxon>Cuniculitremaceae</taxon>
        <taxon>Kockovaella</taxon>
    </lineage>
</organism>
<feature type="transmembrane region" description="Helical" evidence="1">
    <location>
        <begin position="550"/>
        <end position="570"/>
    </location>
</feature>
<dbReference type="EMBL" id="NBSH01000008">
    <property type="protein sequence ID" value="ORX36427.1"/>
    <property type="molecule type" value="Genomic_DNA"/>
</dbReference>